<comment type="caution">
    <text evidence="1">The sequence shown here is derived from an EMBL/GenBank/DDBJ whole genome shotgun (WGS) entry which is preliminary data.</text>
</comment>
<gene>
    <name evidence="1" type="ORF">NPIL_459981</name>
</gene>
<organism evidence="1 2">
    <name type="scientific">Nephila pilipes</name>
    <name type="common">Giant wood spider</name>
    <name type="synonym">Nephila maculata</name>
    <dbReference type="NCBI Taxonomy" id="299642"/>
    <lineage>
        <taxon>Eukaryota</taxon>
        <taxon>Metazoa</taxon>
        <taxon>Ecdysozoa</taxon>
        <taxon>Arthropoda</taxon>
        <taxon>Chelicerata</taxon>
        <taxon>Arachnida</taxon>
        <taxon>Araneae</taxon>
        <taxon>Araneomorphae</taxon>
        <taxon>Entelegynae</taxon>
        <taxon>Araneoidea</taxon>
        <taxon>Nephilidae</taxon>
        <taxon>Nephila</taxon>
    </lineage>
</organism>
<evidence type="ECO:0000313" key="2">
    <source>
        <dbReference type="Proteomes" id="UP000887013"/>
    </source>
</evidence>
<dbReference type="EMBL" id="BMAW01015975">
    <property type="protein sequence ID" value="GFT46446.1"/>
    <property type="molecule type" value="Genomic_DNA"/>
</dbReference>
<sequence>GHEEEHTIAFPPTPVLDTINTGCLIRMKKEVLASRWSENSGVQ</sequence>
<accession>A0A8X6P3J7</accession>
<evidence type="ECO:0000313" key="1">
    <source>
        <dbReference type="EMBL" id="GFT46446.1"/>
    </source>
</evidence>
<name>A0A8X6P3J7_NEPPI</name>
<feature type="non-terminal residue" evidence="1">
    <location>
        <position position="1"/>
    </location>
</feature>
<protein>
    <submittedName>
        <fullName evidence="1">Uncharacterized protein</fullName>
    </submittedName>
</protein>
<keyword evidence="2" id="KW-1185">Reference proteome</keyword>
<reference evidence="1" key="1">
    <citation type="submission" date="2020-08" db="EMBL/GenBank/DDBJ databases">
        <title>Multicomponent nature underlies the extraordinary mechanical properties of spider dragline silk.</title>
        <authorList>
            <person name="Kono N."/>
            <person name="Nakamura H."/>
            <person name="Mori M."/>
            <person name="Yoshida Y."/>
            <person name="Ohtoshi R."/>
            <person name="Malay A.D."/>
            <person name="Moran D.A.P."/>
            <person name="Tomita M."/>
            <person name="Numata K."/>
            <person name="Arakawa K."/>
        </authorList>
    </citation>
    <scope>NUCLEOTIDE SEQUENCE</scope>
</reference>
<proteinExistence type="predicted"/>
<dbReference type="AlphaFoldDB" id="A0A8X6P3J7"/>
<dbReference type="Proteomes" id="UP000887013">
    <property type="component" value="Unassembled WGS sequence"/>
</dbReference>